<dbReference type="EMBL" id="JBJKTR010000019">
    <property type="protein sequence ID" value="KAL3331947.1"/>
    <property type="molecule type" value="Genomic_DNA"/>
</dbReference>
<dbReference type="Proteomes" id="UP001627284">
    <property type="component" value="Unassembled WGS sequence"/>
</dbReference>
<proteinExistence type="predicted"/>
<organism evidence="2 3">
    <name type="scientific">Solanum stoloniferum</name>
    <dbReference type="NCBI Taxonomy" id="62892"/>
    <lineage>
        <taxon>Eukaryota</taxon>
        <taxon>Viridiplantae</taxon>
        <taxon>Streptophyta</taxon>
        <taxon>Embryophyta</taxon>
        <taxon>Tracheophyta</taxon>
        <taxon>Spermatophyta</taxon>
        <taxon>Magnoliopsida</taxon>
        <taxon>eudicotyledons</taxon>
        <taxon>Gunneridae</taxon>
        <taxon>Pentapetalae</taxon>
        <taxon>asterids</taxon>
        <taxon>lamiids</taxon>
        <taxon>Solanales</taxon>
        <taxon>Solanaceae</taxon>
        <taxon>Solanoideae</taxon>
        <taxon>Solaneae</taxon>
        <taxon>Solanum</taxon>
    </lineage>
</organism>
<dbReference type="PANTHER" id="PTHR33564:SF11">
    <property type="entry name" value="OS06G0604600 PROTEIN"/>
    <property type="match status" value="1"/>
</dbReference>
<keyword evidence="1" id="KW-1133">Transmembrane helix</keyword>
<accession>A0ABD2RKK9</accession>
<gene>
    <name evidence="2" type="ORF">AABB24_032527</name>
</gene>
<reference evidence="2 3" key="1">
    <citation type="submission" date="2024-05" db="EMBL/GenBank/DDBJ databases">
        <title>De novo assembly of an allotetraploid wild potato.</title>
        <authorList>
            <person name="Hosaka A.J."/>
        </authorList>
    </citation>
    <scope>NUCLEOTIDE SEQUENCE [LARGE SCALE GENOMIC DNA]</scope>
    <source>
        <tissue evidence="2">Young leaves</tissue>
    </source>
</reference>
<evidence type="ECO:0000313" key="2">
    <source>
        <dbReference type="EMBL" id="KAL3331947.1"/>
    </source>
</evidence>
<name>A0ABD2RKK9_9SOLN</name>
<dbReference type="PANTHER" id="PTHR33564">
    <property type="entry name" value="TRANSMEMBRANE PROTEIN"/>
    <property type="match status" value="1"/>
</dbReference>
<evidence type="ECO:0000256" key="1">
    <source>
        <dbReference type="SAM" id="Phobius"/>
    </source>
</evidence>
<evidence type="ECO:0000313" key="3">
    <source>
        <dbReference type="Proteomes" id="UP001627284"/>
    </source>
</evidence>
<sequence length="180" mass="20371">LTYNSKNSKKVLTIISSISKFSFFLQQLSIMSSLLTSQGVVFATAMAVSAGTMILLATFRLQKTQEFSFNSISNIPPRSCISTDGKKKEKKKKKVKFAEDVVEPSGNSEEYRKLRHFNSNNNTNNNFRHGNKDEVFSSFSNSNSNKLNKREKVEEMPANRAALYNAMLKGRVINRVTYSY</sequence>
<feature type="non-terminal residue" evidence="2">
    <location>
        <position position="1"/>
    </location>
</feature>
<keyword evidence="1" id="KW-0812">Transmembrane</keyword>
<dbReference type="AlphaFoldDB" id="A0ABD2RKK9"/>
<feature type="transmembrane region" description="Helical" evidence="1">
    <location>
        <begin position="40"/>
        <end position="59"/>
    </location>
</feature>
<keyword evidence="3" id="KW-1185">Reference proteome</keyword>
<keyword evidence="1" id="KW-0472">Membrane</keyword>
<comment type="caution">
    <text evidence="2">The sequence shown here is derived from an EMBL/GenBank/DDBJ whole genome shotgun (WGS) entry which is preliminary data.</text>
</comment>
<protein>
    <submittedName>
        <fullName evidence="2">Uncharacterized protein</fullName>
    </submittedName>
</protein>